<evidence type="ECO:0000256" key="15">
    <source>
        <dbReference type="PIRSR" id="PIRSR038885-2"/>
    </source>
</evidence>
<evidence type="ECO:0000256" key="13">
    <source>
        <dbReference type="ARBA" id="ARBA00023136"/>
    </source>
</evidence>
<feature type="transmembrane region" description="Helical" evidence="17">
    <location>
        <begin position="168"/>
        <end position="189"/>
    </location>
</feature>
<keyword evidence="10 16" id="KW-0249">Electron transport</keyword>
<dbReference type="GO" id="GO:0022904">
    <property type="term" value="P:respiratory electron transport chain"/>
    <property type="evidence" value="ECO:0007669"/>
    <property type="project" value="InterPro"/>
</dbReference>
<dbReference type="SUPFAM" id="SSF81342">
    <property type="entry name" value="Transmembrane di-heme cytochromes"/>
    <property type="match status" value="1"/>
</dbReference>
<name>A0A1G9UVZ5_9BURK</name>
<dbReference type="InterPro" id="IPR016174">
    <property type="entry name" value="Di-haem_cyt_TM"/>
</dbReference>
<feature type="transmembrane region" description="Helical" evidence="17">
    <location>
        <begin position="327"/>
        <end position="344"/>
    </location>
</feature>
<feature type="transmembrane region" description="Helical" evidence="17">
    <location>
        <begin position="265"/>
        <end position="282"/>
    </location>
</feature>
<dbReference type="InterPro" id="IPR027387">
    <property type="entry name" value="Cytb/b6-like_sf"/>
</dbReference>
<evidence type="ECO:0000256" key="8">
    <source>
        <dbReference type="ARBA" id="ARBA00022692"/>
    </source>
</evidence>
<comment type="subcellular location">
    <subcellularLocation>
        <location evidence="2">Membrane</location>
        <topology evidence="2">Multi-pass membrane protein</topology>
    </subcellularLocation>
</comment>
<comment type="similarity">
    <text evidence="16">Belongs to the cytochrome b family.</text>
</comment>
<dbReference type="PANTHER" id="PTHR19271:SF16">
    <property type="entry name" value="CYTOCHROME B"/>
    <property type="match status" value="1"/>
</dbReference>
<protein>
    <recommendedName>
        <fullName evidence="4 16">Cytochrome b</fullName>
    </recommendedName>
</protein>
<keyword evidence="12 15" id="KW-0408">Iron</keyword>
<feature type="transmembrane region" description="Helical" evidence="17">
    <location>
        <begin position="374"/>
        <end position="390"/>
    </location>
</feature>
<evidence type="ECO:0000256" key="11">
    <source>
        <dbReference type="ARBA" id="ARBA00022989"/>
    </source>
</evidence>
<dbReference type="Gene3D" id="1.20.810.10">
    <property type="entry name" value="Cytochrome Bc1 Complex, Chain C"/>
    <property type="match status" value="1"/>
</dbReference>
<dbReference type="GO" id="GO:0046872">
    <property type="term" value="F:metal ion binding"/>
    <property type="evidence" value="ECO:0007669"/>
    <property type="project" value="UniProtKB-KW"/>
</dbReference>
<feature type="transmembrane region" description="Helical" evidence="17">
    <location>
        <begin position="350"/>
        <end position="367"/>
    </location>
</feature>
<feature type="transmembrane region" description="Helical" evidence="17">
    <location>
        <begin position="439"/>
        <end position="456"/>
    </location>
</feature>
<reference evidence="21" key="1">
    <citation type="submission" date="2016-10" db="EMBL/GenBank/DDBJ databases">
        <authorList>
            <person name="Varghese N."/>
            <person name="Submissions S."/>
        </authorList>
    </citation>
    <scope>NUCLEOTIDE SEQUENCE [LARGE SCALE GENOMIC DNA]</scope>
    <source>
        <strain evidence="21">EPL6</strain>
    </source>
</reference>
<dbReference type="PROSITE" id="PS51003">
    <property type="entry name" value="CYTB_CTER"/>
    <property type="match status" value="1"/>
</dbReference>
<keyword evidence="21" id="KW-1185">Reference proteome</keyword>
<evidence type="ECO:0000256" key="7">
    <source>
        <dbReference type="ARBA" id="ARBA00022660"/>
    </source>
</evidence>
<evidence type="ECO:0000256" key="10">
    <source>
        <dbReference type="ARBA" id="ARBA00022982"/>
    </source>
</evidence>
<feature type="domain" description="Cytochrome b/b6 N-terminal region profile" evidence="18">
    <location>
        <begin position="20"/>
        <end position="233"/>
    </location>
</feature>
<dbReference type="GO" id="GO:0045275">
    <property type="term" value="C:respiratory chain complex III"/>
    <property type="evidence" value="ECO:0007669"/>
    <property type="project" value="InterPro"/>
</dbReference>
<dbReference type="GO" id="GO:0016491">
    <property type="term" value="F:oxidoreductase activity"/>
    <property type="evidence" value="ECO:0007669"/>
    <property type="project" value="InterPro"/>
</dbReference>
<evidence type="ECO:0000256" key="14">
    <source>
        <dbReference type="PIRSR" id="PIRSR038885-1"/>
    </source>
</evidence>
<gene>
    <name evidence="20" type="ORF">SAMN05428957_11049</name>
</gene>
<keyword evidence="13 17" id="KW-0472">Membrane</keyword>
<keyword evidence="5 16" id="KW-0813">Transport</keyword>
<organism evidence="20 21">
    <name type="scientific">Oryzisolibacter propanilivorax</name>
    <dbReference type="NCBI Taxonomy" id="1527607"/>
    <lineage>
        <taxon>Bacteria</taxon>
        <taxon>Pseudomonadati</taxon>
        <taxon>Pseudomonadota</taxon>
        <taxon>Betaproteobacteria</taxon>
        <taxon>Burkholderiales</taxon>
        <taxon>Comamonadaceae</taxon>
        <taxon>Oryzisolibacter</taxon>
    </lineage>
</organism>
<comment type="cofactor">
    <cofactor evidence="16">
        <name>heme b</name>
        <dbReference type="ChEBI" id="CHEBI:60344"/>
    </cofactor>
    <text evidence="16">Binds 2 heme groups non-covalently.</text>
</comment>
<keyword evidence="8 16" id="KW-0812">Transmembrane</keyword>
<dbReference type="PANTHER" id="PTHR19271">
    <property type="entry name" value="CYTOCHROME B"/>
    <property type="match status" value="1"/>
</dbReference>
<dbReference type="FunFam" id="1.20.810.10:FF:000004">
    <property type="entry name" value="Cytochrome b"/>
    <property type="match status" value="1"/>
</dbReference>
<dbReference type="OrthoDB" id="9804503at2"/>
<evidence type="ECO:0000259" key="19">
    <source>
        <dbReference type="PROSITE" id="PS51003"/>
    </source>
</evidence>
<evidence type="ECO:0000256" key="2">
    <source>
        <dbReference type="ARBA" id="ARBA00004141"/>
    </source>
</evidence>
<comment type="function">
    <text evidence="1 16">Component of the ubiquinol-cytochrome c reductase complex (complex III or cytochrome b-c1 complex), which is a respiratory chain that generates an electrochemical potential coupled to ATP synthesis.</text>
</comment>
<evidence type="ECO:0000313" key="20">
    <source>
        <dbReference type="EMBL" id="SDM64026.1"/>
    </source>
</evidence>
<evidence type="ECO:0000256" key="16">
    <source>
        <dbReference type="RuleBase" id="RU003385"/>
    </source>
</evidence>
<dbReference type="InterPro" id="IPR048259">
    <property type="entry name" value="Cytochrome_b_N_euk/bac"/>
</dbReference>
<keyword evidence="6 15" id="KW-0349">Heme</keyword>
<feature type="binding site" description="axial binding residue" evidence="15">
    <location>
        <position position="104"/>
    </location>
    <ligand>
        <name>heme b</name>
        <dbReference type="ChEBI" id="CHEBI:60344"/>
        <label>b562</label>
    </ligand>
    <ligandPart>
        <name>Fe</name>
        <dbReference type="ChEBI" id="CHEBI:18248"/>
    </ligandPart>
</feature>
<sequence length="473" mass="53184">MAAYREFKEVSPNASAGAKTMNWLENRFPTAFDAYRVHMSEYYAPKNFNFWYIFGSLALLVLVIQIVTGIFLVMHYKPDAAKAFESVEYIMRDVPWGWLIRYMHSTGASAFFIVVYLHMFRGLMYGSYRKPRELVWIFGCAIFLALMAEAFMGYLLPWGQMSYWGAQVIVNLFSAIPFIGPDLALLIRGDYVVGDATLNRFFSFHVIAVPLVLLGLVVAHLLALHDVGSNNPDGIEIKGPGKPVDANGHPLDGVPFHPYYTVHDILGVGIFLFVFTAIIFFAPEFGGYFLEYNNFIPADPLKTPAHIAPVWYFTPFYSMLRAITTEMMYALIACVVLGAGFGVLKARLPGIMKAIVLGAAAVAIVLMLSIDAKFWGVVVMGGAVIILFFLPWLDHSPARSIRYRPDWHKWVYAVFVINFVILAYLGVQPPSPIGERVSQVGTLFYFGFFLLMPWWSRLGTPKPVPERVTFAAH</sequence>
<dbReference type="EMBL" id="FNHP01000010">
    <property type="protein sequence ID" value="SDM64026.1"/>
    <property type="molecule type" value="Genomic_DNA"/>
</dbReference>
<comment type="cofactor">
    <cofactor evidence="15">
        <name>heme</name>
        <dbReference type="ChEBI" id="CHEBI:30413"/>
    </cofactor>
    <text evidence="15">Binds 2 heme groups non-covalently.</text>
</comment>
<evidence type="ECO:0000256" key="3">
    <source>
        <dbReference type="ARBA" id="ARBA00011649"/>
    </source>
</evidence>
<dbReference type="Proteomes" id="UP000198552">
    <property type="component" value="Unassembled WGS sequence"/>
</dbReference>
<dbReference type="CDD" id="cd00284">
    <property type="entry name" value="Cytochrome_b_N"/>
    <property type="match status" value="1"/>
</dbReference>
<evidence type="ECO:0000259" key="18">
    <source>
        <dbReference type="PROSITE" id="PS51002"/>
    </source>
</evidence>
<proteinExistence type="inferred from homology"/>
<evidence type="ECO:0000256" key="1">
    <source>
        <dbReference type="ARBA" id="ARBA00002444"/>
    </source>
</evidence>
<evidence type="ECO:0000313" key="21">
    <source>
        <dbReference type="Proteomes" id="UP000198552"/>
    </source>
</evidence>
<dbReference type="AlphaFoldDB" id="A0A1G9UVZ5"/>
<dbReference type="GO" id="GO:0008121">
    <property type="term" value="F:quinol-cytochrome-c reductase activity"/>
    <property type="evidence" value="ECO:0007669"/>
    <property type="project" value="InterPro"/>
</dbReference>
<evidence type="ECO:0000256" key="12">
    <source>
        <dbReference type="ARBA" id="ARBA00023004"/>
    </source>
</evidence>
<dbReference type="InterPro" id="IPR036150">
    <property type="entry name" value="Cyt_b/b6_C_sf"/>
</dbReference>
<evidence type="ECO:0000256" key="17">
    <source>
        <dbReference type="SAM" id="Phobius"/>
    </source>
</evidence>
<feature type="binding site" description="axial binding residue" evidence="15">
    <location>
        <position position="205"/>
    </location>
    <ligand>
        <name>heme b</name>
        <dbReference type="ChEBI" id="CHEBI:60344"/>
        <label>b562</label>
    </ligand>
    <ligandPart>
        <name>Fe</name>
        <dbReference type="ChEBI" id="CHEBI:18248"/>
    </ligandPart>
</feature>
<dbReference type="STRING" id="1527607.SAMN05428957_11049"/>
<dbReference type="InterPro" id="IPR005797">
    <property type="entry name" value="Cyt_b/b6_N"/>
</dbReference>
<evidence type="ECO:0000256" key="5">
    <source>
        <dbReference type="ARBA" id="ARBA00022448"/>
    </source>
</evidence>
<feature type="domain" description="Cytochrome b/b6 C-terminal region profile" evidence="19">
    <location>
        <begin position="246"/>
        <end position="466"/>
    </location>
</feature>
<dbReference type="InterPro" id="IPR005798">
    <property type="entry name" value="Cyt_b/b6_C"/>
</dbReference>
<evidence type="ECO:0000256" key="4">
    <source>
        <dbReference type="ARBA" id="ARBA00013531"/>
    </source>
</evidence>
<feature type="binding site" description="axial binding residue" evidence="15">
    <location>
        <position position="118"/>
    </location>
    <ligand>
        <name>heme b</name>
        <dbReference type="ChEBI" id="CHEBI:60344"/>
        <label>b566</label>
    </ligand>
    <ligandPart>
        <name>Fe</name>
        <dbReference type="ChEBI" id="CHEBI:18248"/>
    </ligandPart>
</feature>
<dbReference type="PROSITE" id="PS51002">
    <property type="entry name" value="CYTB_NTER"/>
    <property type="match status" value="1"/>
</dbReference>
<evidence type="ECO:0000256" key="6">
    <source>
        <dbReference type="ARBA" id="ARBA00022617"/>
    </source>
</evidence>
<dbReference type="RefSeq" id="WP_091571884.1">
    <property type="nucleotide sequence ID" value="NZ_FNHP01000010.1"/>
</dbReference>
<keyword evidence="11 17" id="KW-1133">Transmembrane helix</keyword>
<feature type="transmembrane region" description="Helical" evidence="17">
    <location>
        <begin position="410"/>
        <end position="427"/>
    </location>
</feature>
<keyword evidence="9 15" id="KW-0479">Metal-binding</keyword>
<comment type="subunit">
    <text evidence="3 16">The main subunits of complex b-c1 are: cytochrome b, cytochrome c1 and the Rieske protein.</text>
</comment>
<accession>A0A1G9UVZ5</accession>
<dbReference type="InterPro" id="IPR030689">
    <property type="entry name" value="Cytochrome_b"/>
</dbReference>
<dbReference type="Pfam" id="PF00033">
    <property type="entry name" value="Cytochrome_B"/>
    <property type="match status" value="1"/>
</dbReference>
<feature type="transmembrane region" description="Helical" evidence="17">
    <location>
        <begin position="201"/>
        <end position="223"/>
    </location>
</feature>
<feature type="transmembrane region" description="Helical" evidence="17">
    <location>
        <begin position="50"/>
        <end position="76"/>
    </location>
</feature>
<feature type="transmembrane region" description="Helical" evidence="17">
    <location>
        <begin position="96"/>
        <end position="118"/>
    </location>
</feature>
<keyword evidence="7 16" id="KW-0679">Respiratory chain</keyword>
<dbReference type="Pfam" id="PF00032">
    <property type="entry name" value="Cytochrom_B_C"/>
    <property type="match status" value="1"/>
</dbReference>
<feature type="binding site" evidence="14">
    <location>
        <position position="225"/>
    </location>
    <ligand>
        <name>a ubiquinone</name>
        <dbReference type="ChEBI" id="CHEBI:16389"/>
    </ligand>
</feature>
<evidence type="ECO:0000256" key="9">
    <source>
        <dbReference type="ARBA" id="ARBA00022723"/>
    </source>
</evidence>
<feature type="transmembrane region" description="Helical" evidence="17">
    <location>
        <begin position="134"/>
        <end position="156"/>
    </location>
</feature>
<feature type="binding site" description="axial binding residue" evidence="15">
    <location>
        <position position="220"/>
    </location>
    <ligand>
        <name>heme b</name>
        <dbReference type="ChEBI" id="CHEBI:60344"/>
        <label>b566</label>
    </ligand>
    <ligandPart>
        <name>Fe</name>
        <dbReference type="ChEBI" id="CHEBI:18248"/>
    </ligandPart>
</feature>
<dbReference type="PIRSF" id="PIRSF038885">
    <property type="entry name" value="COB"/>
    <property type="match status" value="1"/>
</dbReference>
<dbReference type="SUPFAM" id="SSF81648">
    <property type="entry name" value="a domain/subunit of cytochrome bc1 complex (Ubiquinol-cytochrome c reductase)"/>
    <property type="match status" value="2"/>
</dbReference>